<dbReference type="CDD" id="cd00120">
    <property type="entry name" value="MADS"/>
    <property type="match status" value="1"/>
</dbReference>
<dbReference type="GO" id="GO:0000981">
    <property type="term" value="F:DNA-binding transcription factor activity, RNA polymerase II-specific"/>
    <property type="evidence" value="ECO:0007669"/>
    <property type="project" value="TreeGrafter"/>
</dbReference>
<dbReference type="PANTHER" id="PTHR11945">
    <property type="entry name" value="MADS BOX PROTEIN"/>
    <property type="match status" value="1"/>
</dbReference>
<dbReference type="PROSITE" id="PS50066">
    <property type="entry name" value="MADS_BOX_2"/>
    <property type="match status" value="1"/>
</dbReference>
<dbReference type="PANTHER" id="PTHR11945:SF723">
    <property type="entry name" value="AGAMOUS-LIKE MADS-BOX PROTEIN AGL62"/>
    <property type="match status" value="1"/>
</dbReference>
<keyword evidence="2" id="KW-0805">Transcription regulation</keyword>
<evidence type="ECO:0000256" key="1">
    <source>
        <dbReference type="ARBA" id="ARBA00004123"/>
    </source>
</evidence>
<dbReference type="EMBL" id="AUSU01007196">
    <property type="protein sequence ID" value="EPS60937.1"/>
    <property type="molecule type" value="Genomic_DNA"/>
</dbReference>
<comment type="caution">
    <text evidence="7">The sequence shown here is derived from an EMBL/GenBank/DDBJ whole genome shotgun (WGS) entry which is preliminary data.</text>
</comment>
<protein>
    <recommendedName>
        <fullName evidence="6">MADS-box domain-containing protein</fullName>
    </recommendedName>
</protein>
<evidence type="ECO:0000256" key="5">
    <source>
        <dbReference type="ARBA" id="ARBA00023242"/>
    </source>
</evidence>
<evidence type="ECO:0000313" key="7">
    <source>
        <dbReference type="EMBL" id="EPS60937.1"/>
    </source>
</evidence>
<dbReference type="AlphaFoldDB" id="S8DMQ4"/>
<sequence>MNKITQGRRKIEMKKIENMSSRRVTFSKRRGGIFKKSSEICVLSGSEIAIIVESISG</sequence>
<evidence type="ECO:0000256" key="4">
    <source>
        <dbReference type="ARBA" id="ARBA00023163"/>
    </source>
</evidence>
<dbReference type="InterPro" id="IPR036879">
    <property type="entry name" value="TF_MADSbox_sf"/>
</dbReference>
<gene>
    <name evidence="7" type="ORF">M569_13868</name>
</gene>
<reference evidence="7 8" key="1">
    <citation type="journal article" date="2013" name="BMC Genomics">
        <title>The miniature genome of a carnivorous plant Genlisea aurea contains a low number of genes and short non-coding sequences.</title>
        <authorList>
            <person name="Leushkin E.V."/>
            <person name="Sutormin R.A."/>
            <person name="Nabieva E.R."/>
            <person name="Penin A.A."/>
            <person name="Kondrashov A.S."/>
            <person name="Logacheva M.D."/>
        </authorList>
    </citation>
    <scope>NUCLEOTIDE SEQUENCE [LARGE SCALE GENOMIC DNA]</scope>
</reference>
<dbReference type="Gene3D" id="3.40.1810.10">
    <property type="entry name" value="Transcription factor, MADS-box"/>
    <property type="match status" value="1"/>
</dbReference>
<keyword evidence="8" id="KW-1185">Reference proteome</keyword>
<dbReference type="Proteomes" id="UP000015453">
    <property type="component" value="Unassembled WGS sequence"/>
</dbReference>
<dbReference type="OrthoDB" id="1898716at2759"/>
<keyword evidence="3" id="KW-0238">DNA-binding</keyword>
<evidence type="ECO:0000256" key="2">
    <source>
        <dbReference type="ARBA" id="ARBA00023015"/>
    </source>
</evidence>
<dbReference type="PRINTS" id="PR00404">
    <property type="entry name" value="MADSDOMAIN"/>
</dbReference>
<evidence type="ECO:0000259" key="6">
    <source>
        <dbReference type="PROSITE" id="PS50066"/>
    </source>
</evidence>
<proteinExistence type="predicted"/>
<feature type="non-terminal residue" evidence="7">
    <location>
        <position position="57"/>
    </location>
</feature>
<dbReference type="SUPFAM" id="SSF55455">
    <property type="entry name" value="SRF-like"/>
    <property type="match status" value="1"/>
</dbReference>
<dbReference type="GO" id="GO:0046983">
    <property type="term" value="F:protein dimerization activity"/>
    <property type="evidence" value="ECO:0007669"/>
    <property type="project" value="InterPro"/>
</dbReference>
<evidence type="ECO:0000256" key="3">
    <source>
        <dbReference type="ARBA" id="ARBA00023125"/>
    </source>
</evidence>
<comment type="subcellular location">
    <subcellularLocation>
        <location evidence="1">Nucleus</location>
    </subcellularLocation>
</comment>
<dbReference type="Pfam" id="PF00319">
    <property type="entry name" value="SRF-TF"/>
    <property type="match status" value="1"/>
</dbReference>
<dbReference type="SMART" id="SM00432">
    <property type="entry name" value="MADS"/>
    <property type="match status" value="1"/>
</dbReference>
<keyword evidence="4" id="KW-0804">Transcription</keyword>
<evidence type="ECO:0000313" key="8">
    <source>
        <dbReference type="Proteomes" id="UP000015453"/>
    </source>
</evidence>
<dbReference type="GO" id="GO:0005634">
    <property type="term" value="C:nucleus"/>
    <property type="evidence" value="ECO:0007669"/>
    <property type="project" value="UniProtKB-SubCell"/>
</dbReference>
<accession>S8DMQ4</accession>
<keyword evidence="5" id="KW-0539">Nucleus</keyword>
<name>S8DMQ4_9LAMI</name>
<organism evidence="7 8">
    <name type="scientific">Genlisea aurea</name>
    <dbReference type="NCBI Taxonomy" id="192259"/>
    <lineage>
        <taxon>Eukaryota</taxon>
        <taxon>Viridiplantae</taxon>
        <taxon>Streptophyta</taxon>
        <taxon>Embryophyta</taxon>
        <taxon>Tracheophyta</taxon>
        <taxon>Spermatophyta</taxon>
        <taxon>Magnoliopsida</taxon>
        <taxon>eudicotyledons</taxon>
        <taxon>Gunneridae</taxon>
        <taxon>Pentapetalae</taxon>
        <taxon>asterids</taxon>
        <taxon>lamiids</taxon>
        <taxon>Lamiales</taxon>
        <taxon>Lentibulariaceae</taxon>
        <taxon>Genlisea</taxon>
    </lineage>
</organism>
<dbReference type="InterPro" id="IPR002100">
    <property type="entry name" value="TF_MADSbox"/>
</dbReference>
<dbReference type="GO" id="GO:0000978">
    <property type="term" value="F:RNA polymerase II cis-regulatory region sequence-specific DNA binding"/>
    <property type="evidence" value="ECO:0007669"/>
    <property type="project" value="TreeGrafter"/>
</dbReference>
<feature type="domain" description="MADS-box" evidence="6">
    <location>
        <begin position="6"/>
        <end position="57"/>
    </location>
</feature>